<dbReference type="Proteomes" id="UP000253664">
    <property type="component" value="Unassembled WGS sequence"/>
</dbReference>
<keyword evidence="1" id="KW-0812">Transmembrane</keyword>
<sequence length="355" mass="39042">MSGDASLDRSARINGSFASDRDAEQGFAVSDEAAQRLTAAAEPVRWSRAAQSVTWAPDARERRRRGRSRSCKKRHPGLAKKLSFLTHLLQTLDMVVVAEMSGLYYMECSLFRLTIRCMGHFLYLSPKDESFPIFMPATIVHVLFVFVPNIVCIILHLFGPLPAGPDYNRGDQAGGTIIDFIGQQTPTHRVYYCLIDFVILLTQTLMLAVHTEREHLRAALKTFRLMLPVVEEPTIISSEHLDAAERGETRPSQAMASHDPSDMELQLMDRNDAAPLLSDASGGNSPIVPLTDVMVSGTAVIGEYNMLQSLLSASVGLERTAASSLQTLSYGATLAAMRARRRGASAHASSPRLRR</sequence>
<proteinExistence type="predicted"/>
<dbReference type="Pfam" id="PF08508">
    <property type="entry name" value="DUF1746"/>
    <property type="match status" value="1"/>
</dbReference>
<keyword evidence="1" id="KW-1133">Transmembrane helix</keyword>
<dbReference type="EMBL" id="LKCN02000002">
    <property type="protein sequence ID" value="RCI15542.1"/>
    <property type="molecule type" value="Genomic_DNA"/>
</dbReference>
<dbReference type="InterPro" id="IPR038967">
    <property type="entry name" value="Dsc4-like"/>
</dbReference>
<dbReference type="GO" id="GO:0032933">
    <property type="term" value="P:SREBP signaling pathway"/>
    <property type="evidence" value="ECO:0007669"/>
    <property type="project" value="InterPro"/>
</dbReference>
<name>A0A367LMS1_9HYPO</name>
<evidence type="ECO:0000259" key="2">
    <source>
        <dbReference type="Pfam" id="PF08508"/>
    </source>
</evidence>
<feature type="domain" description="DUF1746" evidence="2">
    <location>
        <begin position="92"/>
        <end position="206"/>
    </location>
</feature>
<dbReference type="GO" id="GO:0005783">
    <property type="term" value="C:endoplasmic reticulum"/>
    <property type="evidence" value="ECO:0007669"/>
    <property type="project" value="TreeGrafter"/>
</dbReference>
<dbReference type="InterPro" id="IPR013715">
    <property type="entry name" value="DUF1746"/>
</dbReference>
<dbReference type="GO" id="GO:0044695">
    <property type="term" value="C:Dsc E3 ubiquitin ligase complex"/>
    <property type="evidence" value="ECO:0007669"/>
    <property type="project" value="InterPro"/>
</dbReference>
<organism evidence="3 4">
    <name type="scientific">Ophiocordyceps polyrhachis-furcata BCC 54312</name>
    <dbReference type="NCBI Taxonomy" id="1330021"/>
    <lineage>
        <taxon>Eukaryota</taxon>
        <taxon>Fungi</taxon>
        <taxon>Dikarya</taxon>
        <taxon>Ascomycota</taxon>
        <taxon>Pezizomycotina</taxon>
        <taxon>Sordariomycetes</taxon>
        <taxon>Hypocreomycetidae</taxon>
        <taxon>Hypocreales</taxon>
        <taxon>Ophiocordycipitaceae</taxon>
        <taxon>Ophiocordyceps</taxon>
    </lineage>
</organism>
<dbReference type="OrthoDB" id="5428737at2759"/>
<reference evidence="3 4" key="1">
    <citation type="journal article" date="2015" name="BMC Genomics">
        <title>Insights from the genome of Ophiocordyceps polyrhachis-furcata to pathogenicity and host specificity in insect fungi.</title>
        <authorList>
            <person name="Wichadakul D."/>
            <person name="Kobmoo N."/>
            <person name="Ingsriswang S."/>
            <person name="Tangphatsornruang S."/>
            <person name="Chantasingh D."/>
            <person name="Luangsa-ard J.J."/>
            <person name="Eurwilaichitr L."/>
        </authorList>
    </citation>
    <scope>NUCLEOTIDE SEQUENCE [LARGE SCALE GENOMIC DNA]</scope>
    <source>
        <strain evidence="3 4">BCC 54312</strain>
    </source>
</reference>
<gene>
    <name evidence="3" type="ORF">L249_3390</name>
</gene>
<accession>A0A367LMS1</accession>
<evidence type="ECO:0000313" key="3">
    <source>
        <dbReference type="EMBL" id="RCI15542.1"/>
    </source>
</evidence>
<keyword evidence="1" id="KW-0472">Membrane</keyword>
<evidence type="ECO:0000313" key="4">
    <source>
        <dbReference type="Proteomes" id="UP000253664"/>
    </source>
</evidence>
<keyword evidence="4" id="KW-1185">Reference proteome</keyword>
<feature type="transmembrane region" description="Helical" evidence="1">
    <location>
        <begin position="133"/>
        <end position="158"/>
    </location>
</feature>
<dbReference type="AlphaFoldDB" id="A0A367LMS1"/>
<feature type="transmembrane region" description="Helical" evidence="1">
    <location>
        <begin position="189"/>
        <end position="209"/>
    </location>
</feature>
<protein>
    <recommendedName>
        <fullName evidence="2">DUF1746 domain-containing protein</fullName>
    </recommendedName>
</protein>
<evidence type="ECO:0000256" key="1">
    <source>
        <dbReference type="SAM" id="Phobius"/>
    </source>
</evidence>
<dbReference type="PANTHER" id="PTHR39405:SF1">
    <property type="entry name" value="DSC E3 UBIQUITIN LIGASE COMPLEX SUBUNIT 4"/>
    <property type="match status" value="1"/>
</dbReference>
<dbReference type="PANTHER" id="PTHR39405">
    <property type="entry name" value="DSC E3 UBIQUITIN LIGASE COMPLEX SUBUNIT 4"/>
    <property type="match status" value="1"/>
</dbReference>
<comment type="caution">
    <text evidence="3">The sequence shown here is derived from an EMBL/GenBank/DDBJ whole genome shotgun (WGS) entry which is preliminary data.</text>
</comment>